<evidence type="ECO:0000256" key="3">
    <source>
        <dbReference type="ARBA" id="ARBA00023163"/>
    </source>
</evidence>
<dbReference type="PANTHER" id="PTHR30146">
    <property type="entry name" value="LACI-RELATED TRANSCRIPTIONAL REPRESSOR"/>
    <property type="match status" value="1"/>
</dbReference>
<dbReference type="Pfam" id="PF00356">
    <property type="entry name" value="LacI"/>
    <property type="match status" value="1"/>
</dbReference>
<reference evidence="6 7" key="1">
    <citation type="journal article" date="2019" name="Microbiol. Resour. Announc.">
        <title>Draft Genome Sequence of the Most Traditional epsilon-Poly-l-Lysine Producer, Streptomyces albulus NBRC14147.</title>
        <authorList>
            <person name="Yamanaka K."/>
            <person name="Hamano Y."/>
        </authorList>
    </citation>
    <scope>NUCLEOTIDE SEQUENCE [LARGE SCALE GENOMIC DNA]</scope>
    <source>
        <strain evidence="6 7">NBRC 14147</strain>
    </source>
</reference>
<comment type="caution">
    <text evidence="6">The sequence shown here is derived from an EMBL/GenBank/DDBJ whole genome shotgun (WGS) entry which is preliminary data.</text>
</comment>
<evidence type="ECO:0000313" key="7">
    <source>
        <dbReference type="Proteomes" id="UP000288351"/>
    </source>
</evidence>
<feature type="domain" description="HTH lacI-type" evidence="5">
    <location>
        <begin position="3"/>
        <end position="57"/>
    </location>
</feature>
<dbReference type="PROSITE" id="PS50932">
    <property type="entry name" value="HTH_LACI_2"/>
    <property type="match status" value="1"/>
</dbReference>
<dbReference type="GO" id="GO:0000976">
    <property type="term" value="F:transcription cis-regulatory region binding"/>
    <property type="evidence" value="ECO:0007669"/>
    <property type="project" value="TreeGrafter"/>
</dbReference>
<dbReference type="GO" id="GO:0003700">
    <property type="term" value="F:DNA-binding transcription factor activity"/>
    <property type="evidence" value="ECO:0007669"/>
    <property type="project" value="TreeGrafter"/>
</dbReference>
<sequence length="392" mass="38625">MAVTLADVAARAGVSAATVSRVLSGSYPVTEGTRGRVLRAVAELEYVVDGPASALAGAGSDLVGIVVNDIADPFFGVLAGAVQGELGGAGPGGEKLAVVCSTGGSAARELDHLTHLQRQRAAAVVLTGGAPEDPGHARALAAKLARLAAAGIRVVLCGRPPQEPEVTAGAVGAAGAAAGRARGAVPPVTLAFDNRGGARRLTAHLLALGHRRIGCVAGPAGRTTTTERLAGHRDALAGHGVVDVPALTVPGAYDRSSGYDAALELLRREPRLTAVVAANDTAALGVCAALRDRGLRIPEDVSVAGFDDLPFSVDAAPALTTVRLPLREAGARAGRLALGRAVAPPGGVARLPAELLVRESTGPVRPAATPAGGAGGAGGAVSGPIGSGRVGA</sequence>
<dbReference type="SUPFAM" id="SSF53822">
    <property type="entry name" value="Periplasmic binding protein-like I"/>
    <property type="match status" value="1"/>
</dbReference>
<feature type="region of interest" description="Disordered" evidence="4">
    <location>
        <begin position="363"/>
        <end position="392"/>
    </location>
</feature>
<evidence type="ECO:0000256" key="2">
    <source>
        <dbReference type="ARBA" id="ARBA00023125"/>
    </source>
</evidence>
<dbReference type="SMART" id="SM00354">
    <property type="entry name" value="HTH_LACI"/>
    <property type="match status" value="1"/>
</dbReference>
<dbReference type="AlphaFoldDB" id="A0A401R153"/>
<evidence type="ECO:0000256" key="1">
    <source>
        <dbReference type="ARBA" id="ARBA00023015"/>
    </source>
</evidence>
<dbReference type="RefSeq" id="WP_037636400.1">
    <property type="nucleotide sequence ID" value="NZ_BHXC01000006.1"/>
</dbReference>
<dbReference type="InterPro" id="IPR046335">
    <property type="entry name" value="LacI/GalR-like_sensor"/>
</dbReference>
<protein>
    <submittedName>
        <fullName evidence="6">LacI family transcriptional regulator</fullName>
    </submittedName>
</protein>
<dbReference type="Gene3D" id="3.40.50.2300">
    <property type="match status" value="2"/>
</dbReference>
<accession>A0A401R153</accession>
<dbReference type="EMBL" id="BHXC01000006">
    <property type="protein sequence ID" value="GCB91309.1"/>
    <property type="molecule type" value="Genomic_DNA"/>
</dbReference>
<dbReference type="CDD" id="cd01392">
    <property type="entry name" value="HTH_LacI"/>
    <property type="match status" value="1"/>
</dbReference>
<dbReference type="InterPro" id="IPR010982">
    <property type="entry name" value="Lambda_DNA-bd_dom_sf"/>
</dbReference>
<keyword evidence="1" id="KW-0805">Transcription regulation</keyword>
<dbReference type="SUPFAM" id="SSF47413">
    <property type="entry name" value="lambda repressor-like DNA-binding domains"/>
    <property type="match status" value="1"/>
</dbReference>
<evidence type="ECO:0000256" key="4">
    <source>
        <dbReference type="SAM" id="MobiDB-lite"/>
    </source>
</evidence>
<dbReference type="PANTHER" id="PTHR30146:SF153">
    <property type="entry name" value="LACTOSE OPERON REPRESSOR"/>
    <property type="match status" value="1"/>
</dbReference>
<dbReference type="CDD" id="cd06267">
    <property type="entry name" value="PBP1_LacI_sugar_binding-like"/>
    <property type="match status" value="1"/>
</dbReference>
<dbReference type="PROSITE" id="PS00356">
    <property type="entry name" value="HTH_LACI_1"/>
    <property type="match status" value="1"/>
</dbReference>
<dbReference type="Pfam" id="PF13377">
    <property type="entry name" value="Peripla_BP_3"/>
    <property type="match status" value="1"/>
</dbReference>
<dbReference type="Gene3D" id="1.10.260.40">
    <property type="entry name" value="lambda repressor-like DNA-binding domains"/>
    <property type="match status" value="1"/>
</dbReference>
<feature type="compositionally biased region" description="Gly residues" evidence="4">
    <location>
        <begin position="372"/>
        <end position="392"/>
    </location>
</feature>
<dbReference type="InterPro" id="IPR000843">
    <property type="entry name" value="HTH_LacI"/>
</dbReference>
<organism evidence="6 7">
    <name type="scientific">Streptomyces noursei</name>
    <name type="common">Streptomyces albulus</name>
    <dbReference type="NCBI Taxonomy" id="1971"/>
    <lineage>
        <taxon>Bacteria</taxon>
        <taxon>Bacillati</taxon>
        <taxon>Actinomycetota</taxon>
        <taxon>Actinomycetes</taxon>
        <taxon>Kitasatosporales</taxon>
        <taxon>Streptomycetaceae</taxon>
        <taxon>Streptomyces</taxon>
    </lineage>
</organism>
<keyword evidence="3" id="KW-0804">Transcription</keyword>
<evidence type="ECO:0000313" key="6">
    <source>
        <dbReference type="EMBL" id="GCB91309.1"/>
    </source>
</evidence>
<evidence type="ECO:0000259" key="5">
    <source>
        <dbReference type="PROSITE" id="PS50932"/>
    </source>
</evidence>
<keyword evidence="2" id="KW-0238">DNA-binding</keyword>
<dbReference type="InterPro" id="IPR028082">
    <property type="entry name" value="Peripla_BP_I"/>
</dbReference>
<proteinExistence type="predicted"/>
<gene>
    <name evidence="6" type="ORF">SALB_04031</name>
</gene>
<dbReference type="Proteomes" id="UP000288351">
    <property type="component" value="Unassembled WGS sequence"/>
</dbReference>
<name>A0A401R153_STRNR</name>